<dbReference type="Proteomes" id="UP000054549">
    <property type="component" value="Unassembled WGS sequence"/>
</dbReference>
<organism evidence="2 3">
    <name type="scientific">Amanita muscaria (strain Koide BX008)</name>
    <dbReference type="NCBI Taxonomy" id="946122"/>
    <lineage>
        <taxon>Eukaryota</taxon>
        <taxon>Fungi</taxon>
        <taxon>Dikarya</taxon>
        <taxon>Basidiomycota</taxon>
        <taxon>Agaricomycotina</taxon>
        <taxon>Agaricomycetes</taxon>
        <taxon>Agaricomycetidae</taxon>
        <taxon>Agaricales</taxon>
        <taxon>Pluteineae</taxon>
        <taxon>Amanitaceae</taxon>
        <taxon>Amanita</taxon>
    </lineage>
</organism>
<dbReference type="EMBL" id="KN818235">
    <property type="protein sequence ID" value="KIL66559.1"/>
    <property type="molecule type" value="Genomic_DNA"/>
</dbReference>
<reference evidence="2 3" key="1">
    <citation type="submission" date="2014-04" db="EMBL/GenBank/DDBJ databases">
        <title>Evolutionary Origins and Diversification of the Mycorrhizal Mutualists.</title>
        <authorList>
            <consortium name="DOE Joint Genome Institute"/>
            <consortium name="Mycorrhizal Genomics Consortium"/>
            <person name="Kohler A."/>
            <person name="Kuo A."/>
            <person name="Nagy L.G."/>
            <person name="Floudas D."/>
            <person name="Copeland A."/>
            <person name="Barry K.W."/>
            <person name="Cichocki N."/>
            <person name="Veneault-Fourrey C."/>
            <person name="LaButti K."/>
            <person name="Lindquist E.A."/>
            <person name="Lipzen A."/>
            <person name="Lundell T."/>
            <person name="Morin E."/>
            <person name="Murat C."/>
            <person name="Riley R."/>
            <person name="Ohm R."/>
            <person name="Sun H."/>
            <person name="Tunlid A."/>
            <person name="Henrissat B."/>
            <person name="Grigoriev I.V."/>
            <person name="Hibbett D.S."/>
            <person name="Martin F."/>
        </authorList>
    </citation>
    <scope>NUCLEOTIDE SEQUENCE [LARGE SCALE GENOMIC DNA]</scope>
    <source>
        <strain evidence="2 3">Koide BX008</strain>
    </source>
</reference>
<sequence>MDDGEEDSWRAGEDEEEDAGRMAGEASRDKDRDVLAVNIEEETCNVPSLFTDDMVEPLGLRSGIALATDITDGEDGCSCDESYERSVSSSLPVHKIGLGGEGDGEI</sequence>
<feature type="region of interest" description="Disordered" evidence="1">
    <location>
        <begin position="1"/>
        <end position="33"/>
    </location>
</feature>
<evidence type="ECO:0000313" key="2">
    <source>
        <dbReference type="EMBL" id="KIL66559.1"/>
    </source>
</evidence>
<keyword evidence="3" id="KW-1185">Reference proteome</keyword>
<protein>
    <submittedName>
        <fullName evidence="2">Uncharacterized protein</fullName>
    </submittedName>
</protein>
<dbReference type="AlphaFoldDB" id="A0A0C2THZ0"/>
<name>A0A0C2THZ0_AMAMK</name>
<gene>
    <name evidence="2" type="ORF">M378DRAFT_160551</name>
</gene>
<evidence type="ECO:0000256" key="1">
    <source>
        <dbReference type="SAM" id="MobiDB-lite"/>
    </source>
</evidence>
<accession>A0A0C2THZ0</accession>
<dbReference type="InParanoid" id="A0A0C2THZ0"/>
<proteinExistence type="predicted"/>
<evidence type="ECO:0000313" key="3">
    <source>
        <dbReference type="Proteomes" id="UP000054549"/>
    </source>
</evidence>
<dbReference type="HOGENOM" id="CLU_2222552_0_0_1"/>